<dbReference type="Gene3D" id="2.180.10.10">
    <property type="entry name" value="RHS repeat-associated core"/>
    <property type="match status" value="1"/>
</dbReference>
<dbReference type="RefSeq" id="WP_006927549.1">
    <property type="nucleotide sequence ID" value="NZ_CP018099.1"/>
</dbReference>
<dbReference type="InterPro" id="IPR039477">
    <property type="entry name" value="ILEI/PANDER_dom"/>
</dbReference>
<dbReference type="PANTHER" id="PTHR46396:SF1">
    <property type="entry name" value="PROTEIN O-LINKED-MANNOSE BETA-1,2-N-ACETYLGLUCOSAMINYLTRANSFERASE 1"/>
    <property type="match status" value="1"/>
</dbReference>
<gene>
    <name evidence="2" type="ORF">Calab_0906</name>
</gene>
<dbReference type="PANTHER" id="PTHR46396">
    <property type="entry name" value="PROTEIN O-LINKED-MANNOSE BETA-1,2-N-ACETYLGLUCOSAMINYLTRANSFERASE 1"/>
    <property type="match status" value="1"/>
</dbReference>
<sequence>MLHGNIYVTIDDNGNIKGYNDYGESHHFRGYPFGLRMRSMNNALSTDMYKYSSKELDEEGLTCYTPFSVRVISKGYLDGNAAAIYVNDSYISGSGLYARGYTIIVIDENGTVVDKAHFDTYSSTAEADAMADFINNVTTGHYVIGVIKDDGSQSMTENAYNALASVGSQHSREVGFRYSYAFIGKKGANSCGYEAYALAGHGFVDKTIGDLQPLVWYYFGSRYYDPVIGRFLSIDPKADFYVDLNPYNYVGNNPIVFIDPTGMDSIYFVDQANRPRDDGTKGTTYTATIYVVKNGKVIAIYVNGGSTYPNSKSPTDNSTEYNTVNEGRYSFNNKYGHKGGRKKGLNLVNEKGERIVQGTSPDGKIVNMKYVNIHAGVSNKGNYKSRGSTGCLTLDPNISESFFSHFDFSNGTTGNASGSVIISRGWIPVELLFLEYSSVFLP</sequence>
<dbReference type="GO" id="GO:0047223">
    <property type="term" value="F:beta-1,3-galactosyl-O-glycosyl-glycoprotein beta-1,3-N-acetylglucosaminyltransferase activity"/>
    <property type="evidence" value="ECO:0007669"/>
    <property type="project" value="TreeGrafter"/>
</dbReference>
<dbReference type="Pfam" id="PF15711">
    <property type="entry name" value="ILEI"/>
    <property type="match status" value="1"/>
</dbReference>
<dbReference type="HOGENOM" id="CLU_619210_0_0_0"/>
<proteinExistence type="predicted"/>
<organism evidence="2 3">
    <name type="scientific">Caldithrix abyssi DSM 13497</name>
    <dbReference type="NCBI Taxonomy" id="880073"/>
    <lineage>
        <taxon>Bacteria</taxon>
        <taxon>Pseudomonadati</taxon>
        <taxon>Calditrichota</taxon>
        <taxon>Calditrichia</taxon>
        <taxon>Calditrichales</taxon>
        <taxon>Calditrichaceae</taxon>
        <taxon>Caldithrix</taxon>
    </lineage>
</organism>
<dbReference type="EMBL" id="CM001402">
    <property type="protein sequence ID" value="EHO40542.1"/>
    <property type="molecule type" value="Genomic_DNA"/>
</dbReference>
<protein>
    <submittedName>
        <fullName evidence="2">RHS repeat-associated core domain-containing protein</fullName>
    </submittedName>
</protein>
<dbReference type="Proteomes" id="UP000004671">
    <property type="component" value="Chromosome"/>
</dbReference>
<dbReference type="AlphaFoldDB" id="H1XUP3"/>
<dbReference type="eggNOG" id="COG3209">
    <property type="taxonomic scope" value="Bacteria"/>
</dbReference>
<evidence type="ECO:0000313" key="2">
    <source>
        <dbReference type="EMBL" id="EHO40542.1"/>
    </source>
</evidence>
<feature type="domain" description="ILEI/PANDER" evidence="1">
    <location>
        <begin position="99"/>
        <end position="188"/>
    </location>
</feature>
<accession>H1XUP3</accession>
<evidence type="ECO:0000313" key="3">
    <source>
        <dbReference type="Proteomes" id="UP000004671"/>
    </source>
</evidence>
<dbReference type="InParanoid" id="H1XUP3"/>
<dbReference type="PaxDb" id="880073-Calab_0906"/>
<evidence type="ECO:0000259" key="1">
    <source>
        <dbReference type="Pfam" id="PF15711"/>
    </source>
</evidence>
<reference evidence="2 3" key="1">
    <citation type="submission" date="2011-09" db="EMBL/GenBank/DDBJ databases">
        <title>The permanent draft genome of Caldithrix abyssi DSM 13497.</title>
        <authorList>
            <consortium name="US DOE Joint Genome Institute (JGI-PGF)"/>
            <person name="Lucas S."/>
            <person name="Han J."/>
            <person name="Lapidus A."/>
            <person name="Bruce D."/>
            <person name="Goodwin L."/>
            <person name="Pitluck S."/>
            <person name="Peters L."/>
            <person name="Kyrpides N."/>
            <person name="Mavromatis K."/>
            <person name="Ivanova N."/>
            <person name="Mikhailova N."/>
            <person name="Chertkov O."/>
            <person name="Detter J.C."/>
            <person name="Tapia R."/>
            <person name="Han C."/>
            <person name="Land M."/>
            <person name="Hauser L."/>
            <person name="Markowitz V."/>
            <person name="Cheng J.-F."/>
            <person name="Hugenholtz P."/>
            <person name="Woyke T."/>
            <person name="Wu D."/>
            <person name="Spring S."/>
            <person name="Brambilla E."/>
            <person name="Klenk H.-P."/>
            <person name="Eisen J.A."/>
        </authorList>
    </citation>
    <scope>NUCLEOTIDE SEQUENCE [LARGE SCALE GENOMIC DNA]</scope>
    <source>
        <strain evidence="2 3">DSM 13497</strain>
    </source>
</reference>
<dbReference type="STRING" id="880073.Cabys_44"/>
<dbReference type="PROSITE" id="PS52031">
    <property type="entry name" value="GG_LECTIN"/>
    <property type="match status" value="1"/>
</dbReference>
<keyword evidence="3" id="KW-1185">Reference proteome</keyword>
<dbReference type="NCBIfam" id="TIGR03696">
    <property type="entry name" value="Rhs_assc_core"/>
    <property type="match status" value="1"/>
</dbReference>
<dbReference type="InterPro" id="IPR052463">
    <property type="entry name" value="O-linked_mannose_GnT"/>
</dbReference>
<dbReference type="GO" id="GO:0016266">
    <property type="term" value="P:protein O-linked glycosylation via N-acetyl-galactosamine"/>
    <property type="evidence" value="ECO:0007669"/>
    <property type="project" value="TreeGrafter"/>
</dbReference>
<name>H1XUP3_CALAY</name>
<dbReference type="InterPro" id="IPR022385">
    <property type="entry name" value="Rhs_assc_core"/>
</dbReference>